<evidence type="ECO:0000313" key="7">
    <source>
        <dbReference type="Proteomes" id="UP000663877"/>
    </source>
</evidence>
<evidence type="ECO:0000313" key="6">
    <source>
        <dbReference type="Proteomes" id="UP000663832"/>
    </source>
</evidence>
<accession>A0A815ZPL4</accession>
<dbReference type="EMBL" id="CAJNOI010007165">
    <property type="protein sequence ID" value="CAF1585938.1"/>
    <property type="molecule type" value="Genomic_DNA"/>
</dbReference>
<keyword evidence="6" id="KW-1185">Reference proteome</keyword>
<dbReference type="EMBL" id="CAJNOM010001155">
    <property type="protein sequence ID" value="CAF1595443.1"/>
    <property type="molecule type" value="Genomic_DNA"/>
</dbReference>
<dbReference type="Proteomes" id="UP000663832">
    <property type="component" value="Unassembled WGS sequence"/>
</dbReference>
<keyword evidence="1" id="KW-1133">Transmembrane helix</keyword>
<gene>
    <name evidence="2" type="ORF">BJG266_LOCUS34748</name>
    <name evidence="3" type="ORF">BJG266_LOCUS49161</name>
    <name evidence="4" type="ORF">QVE165_LOCUS51818</name>
    <name evidence="5" type="ORF">QVE165_LOCUS66240</name>
</gene>
<evidence type="ECO:0000256" key="1">
    <source>
        <dbReference type="SAM" id="Phobius"/>
    </source>
</evidence>
<proteinExistence type="predicted"/>
<dbReference type="AlphaFoldDB" id="A0A815ZPL4"/>
<sequence length="125" mass="14679">MNTNNELSTDIINLINTTVTDGYNTGSTQSMPKNDLKYILFYTIPLSCLVIIFIIITIIRQRHRVLDKWTSLKRMRNTNPRFLRSVGLRRDSEFDSFNQEHVHSILRNQENSFNNEPQYQLATIT</sequence>
<keyword evidence="1" id="KW-0812">Transmembrane</keyword>
<protein>
    <submittedName>
        <fullName evidence="3">Uncharacterized protein</fullName>
    </submittedName>
</protein>
<comment type="caution">
    <text evidence="3">The sequence shown here is derived from an EMBL/GenBank/DDBJ whole genome shotgun (WGS) entry which is preliminary data.</text>
</comment>
<keyword evidence="1" id="KW-0472">Membrane</keyword>
<reference evidence="3" key="1">
    <citation type="submission" date="2021-02" db="EMBL/GenBank/DDBJ databases">
        <authorList>
            <person name="Nowell W R."/>
        </authorList>
    </citation>
    <scope>NUCLEOTIDE SEQUENCE</scope>
</reference>
<evidence type="ECO:0000313" key="2">
    <source>
        <dbReference type="EMBL" id="CAF1347179.1"/>
    </source>
</evidence>
<dbReference type="EMBL" id="CAJNOM010007595">
    <property type="protein sequence ID" value="CAF1676209.1"/>
    <property type="molecule type" value="Genomic_DNA"/>
</dbReference>
<evidence type="ECO:0000313" key="5">
    <source>
        <dbReference type="EMBL" id="CAF1676209.1"/>
    </source>
</evidence>
<evidence type="ECO:0000313" key="3">
    <source>
        <dbReference type="EMBL" id="CAF1585938.1"/>
    </source>
</evidence>
<organism evidence="3 7">
    <name type="scientific">Adineta steineri</name>
    <dbReference type="NCBI Taxonomy" id="433720"/>
    <lineage>
        <taxon>Eukaryota</taxon>
        <taxon>Metazoa</taxon>
        <taxon>Spiralia</taxon>
        <taxon>Gnathifera</taxon>
        <taxon>Rotifera</taxon>
        <taxon>Eurotatoria</taxon>
        <taxon>Bdelloidea</taxon>
        <taxon>Adinetida</taxon>
        <taxon>Adinetidae</taxon>
        <taxon>Adineta</taxon>
    </lineage>
</organism>
<dbReference type="OrthoDB" id="10013119at2759"/>
<evidence type="ECO:0000313" key="4">
    <source>
        <dbReference type="EMBL" id="CAF1595443.1"/>
    </source>
</evidence>
<dbReference type="EMBL" id="CAJNOI010000800">
    <property type="protein sequence ID" value="CAF1347179.1"/>
    <property type="molecule type" value="Genomic_DNA"/>
</dbReference>
<feature type="transmembrane region" description="Helical" evidence="1">
    <location>
        <begin position="39"/>
        <end position="59"/>
    </location>
</feature>
<dbReference type="Proteomes" id="UP000663877">
    <property type="component" value="Unassembled WGS sequence"/>
</dbReference>
<name>A0A815ZPL4_9BILA</name>